<dbReference type="PANTHER" id="PTHR46417:SF1">
    <property type="entry name" value="TRNA (GUANINE-N(1)-)-METHYLTRANSFERASE"/>
    <property type="match status" value="1"/>
</dbReference>
<proteinExistence type="inferred from homology"/>
<evidence type="ECO:0000256" key="7">
    <source>
        <dbReference type="ARBA" id="ARBA00022490"/>
    </source>
</evidence>
<feature type="binding site" evidence="15 16">
    <location>
        <position position="112"/>
    </location>
    <ligand>
        <name>S-adenosyl-L-methionine</name>
        <dbReference type="ChEBI" id="CHEBI:59789"/>
    </ligand>
</feature>
<dbReference type="NCBIfam" id="TIGR00088">
    <property type="entry name" value="trmD"/>
    <property type="match status" value="1"/>
</dbReference>
<evidence type="ECO:0000256" key="15">
    <source>
        <dbReference type="HAMAP-Rule" id="MF_00605"/>
    </source>
</evidence>
<dbReference type="HAMAP" id="MF_00605">
    <property type="entry name" value="TrmD"/>
    <property type="match status" value="1"/>
</dbReference>
<evidence type="ECO:0000256" key="6">
    <source>
        <dbReference type="ARBA" id="ARBA00014679"/>
    </source>
</evidence>
<comment type="subcellular location">
    <subcellularLocation>
        <location evidence="2 15 17">Cytoplasm</location>
    </subcellularLocation>
</comment>
<dbReference type="Pfam" id="PF01746">
    <property type="entry name" value="tRNA_m1G_MT"/>
    <property type="match status" value="1"/>
</dbReference>
<dbReference type="InterPro" id="IPR029028">
    <property type="entry name" value="Alpha/beta_knot_MTases"/>
</dbReference>
<evidence type="ECO:0000256" key="12">
    <source>
        <dbReference type="ARBA" id="ARBA00029736"/>
    </source>
</evidence>
<keyword evidence="11 15" id="KW-0819">tRNA processing</keyword>
<evidence type="ECO:0000256" key="14">
    <source>
        <dbReference type="ARBA" id="ARBA00047783"/>
    </source>
</evidence>
<name>F2LY91_HIPMA</name>
<keyword evidence="9 15" id="KW-0808">Transferase</keyword>
<dbReference type="NCBIfam" id="NF000648">
    <property type="entry name" value="PRK00026.1"/>
    <property type="match status" value="1"/>
</dbReference>
<evidence type="ECO:0000256" key="10">
    <source>
        <dbReference type="ARBA" id="ARBA00022691"/>
    </source>
</evidence>
<gene>
    <name evidence="15" type="primary">trmD</name>
    <name evidence="19" type="ordered locus">Hipma_1458</name>
</gene>
<evidence type="ECO:0000259" key="18">
    <source>
        <dbReference type="Pfam" id="PF01746"/>
    </source>
</evidence>
<dbReference type="OrthoDB" id="9807416at2"/>
<dbReference type="PIRSF" id="PIRSF000386">
    <property type="entry name" value="tRNA_mtase"/>
    <property type="match status" value="1"/>
</dbReference>
<comment type="caution">
    <text evidence="15">Lacks conserved residue(s) required for the propagation of feature annotation.</text>
</comment>
<comment type="subunit">
    <text evidence="4 15 17">Homodimer.</text>
</comment>
<evidence type="ECO:0000256" key="4">
    <source>
        <dbReference type="ARBA" id="ARBA00011738"/>
    </source>
</evidence>
<dbReference type="SUPFAM" id="SSF75217">
    <property type="entry name" value="alpha/beta knot"/>
    <property type="match status" value="1"/>
</dbReference>
<comment type="catalytic activity">
    <reaction evidence="14 15 17">
        <text>guanosine(37) in tRNA + S-adenosyl-L-methionine = N(1)-methylguanosine(37) in tRNA + S-adenosyl-L-homocysteine + H(+)</text>
        <dbReference type="Rhea" id="RHEA:36899"/>
        <dbReference type="Rhea" id="RHEA-COMP:10145"/>
        <dbReference type="Rhea" id="RHEA-COMP:10147"/>
        <dbReference type="ChEBI" id="CHEBI:15378"/>
        <dbReference type="ChEBI" id="CHEBI:57856"/>
        <dbReference type="ChEBI" id="CHEBI:59789"/>
        <dbReference type="ChEBI" id="CHEBI:73542"/>
        <dbReference type="ChEBI" id="CHEBI:74269"/>
        <dbReference type="EC" id="2.1.1.228"/>
    </reaction>
</comment>
<evidence type="ECO:0000256" key="5">
    <source>
        <dbReference type="ARBA" id="ARBA00012807"/>
    </source>
</evidence>
<protein>
    <recommendedName>
        <fullName evidence="6 15">tRNA (guanine-N(1)-)-methyltransferase</fullName>
        <ecNumber evidence="5 15">2.1.1.228</ecNumber>
    </recommendedName>
    <alternativeName>
        <fullName evidence="12 15">M1G-methyltransferase</fullName>
    </alternativeName>
    <alternativeName>
        <fullName evidence="13 15">tRNA [GM37] methyltransferase</fullName>
    </alternativeName>
</protein>
<accession>F2LY91</accession>
<dbReference type="FunCoup" id="F2LY91">
    <property type="interactions" value="420"/>
</dbReference>
<dbReference type="CDD" id="cd18080">
    <property type="entry name" value="TrmD-like"/>
    <property type="match status" value="1"/>
</dbReference>
<dbReference type="InterPro" id="IPR023148">
    <property type="entry name" value="tRNA_m1G_MeTrfase_C_sf"/>
</dbReference>
<dbReference type="KEGG" id="hmr:Hipma_1458"/>
<keyword evidence="7 15" id="KW-0963">Cytoplasm</keyword>
<evidence type="ECO:0000313" key="20">
    <source>
        <dbReference type="Proteomes" id="UP000008139"/>
    </source>
</evidence>
<keyword evidence="20" id="KW-1185">Reference proteome</keyword>
<reference evidence="20" key="2">
    <citation type="submission" date="2011-03" db="EMBL/GenBank/DDBJ databases">
        <title>The complete genome of Hippea maritima DSM 10411.</title>
        <authorList>
            <consortium name="US DOE Joint Genome Institute (JGI-PGF)"/>
            <person name="Lucas S."/>
            <person name="Copeland A."/>
            <person name="Lapidus A."/>
            <person name="Bruce D."/>
            <person name="Goodwin L."/>
            <person name="Pitluck S."/>
            <person name="Peters L."/>
            <person name="Kyrpides N."/>
            <person name="Mavromatis K."/>
            <person name="Pagani I."/>
            <person name="Ivanova N."/>
            <person name="Mikhailova N."/>
            <person name="Lu M."/>
            <person name="Detter J.C."/>
            <person name="Tapia R."/>
            <person name="Han C."/>
            <person name="Land M."/>
            <person name="Hauser L."/>
            <person name="Markowitz V."/>
            <person name="Cheng J.-F."/>
            <person name="Hugenholtz P."/>
            <person name="Woyke T."/>
            <person name="Wu D."/>
            <person name="Spring S."/>
            <person name="Schroeder M."/>
            <person name="Brambilla E."/>
            <person name="Klenk H.-P."/>
            <person name="Eisen J.A."/>
        </authorList>
    </citation>
    <scope>NUCLEOTIDE SEQUENCE [LARGE SCALE GENOMIC DNA]</scope>
    <source>
        <strain evidence="20">ATCC 700847 / DSM 10411 / MH2</strain>
    </source>
</reference>
<evidence type="ECO:0000256" key="1">
    <source>
        <dbReference type="ARBA" id="ARBA00002634"/>
    </source>
</evidence>
<dbReference type="InterPro" id="IPR002649">
    <property type="entry name" value="tRNA_m1G_MeTrfase_TrmD"/>
</dbReference>
<evidence type="ECO:0000256" key="11">
    <source>
        <dbReference type="ARBA" id="ARBA00022694"/>
    </source>
</evidence>
<evidence type="ECO:0000256" key="8">
    <source>
        <dbReference type="ARBA" id="ARBA00022603"/>
    </source>
</evidence>
<dbReference type="Gene3D" id="3.40.1280.10">
    <property type="match status" value="1"/>
</dbReference>
<sequence length="223" mass="25294">MEIYILSIFPGMFESVFNETIIKRAQEKDLVKIELVNIRDFATDKHKTTDDYPYGGGAGMVMKPEPIYRAMDYVKEKNPNVHVILLSPGGLIFNQQKAKELSKMEATAIICGRYEGFDERIRFLADEEISLGKFVLSGGEIAAMAIVDATVRLIPGVLGNEESLKEESFENGLIEYPQYTRPRIFRGMAVPDILLSGNHKKIKEWREKKAKEKTIKWMGVEDG</sequence>
<dbReference type="AlphaFoldDB" id="F2LY91"/>
<organism evidence="19 20">
    <name type="scientific">Hippea maritima (strain ATCC 700847 / DSM 10411 / MH2)</name>
    <dbReference type="NCBI Taxonomy" id="760142"/>
    <lineage>
        <taxon>Bacteria</taxon>
        <taxon>Pseudomonadati</taxon>
        <taxon>Campylobacterota</taxon>
        <taxon>Desulfurellia</taxon>
        <taxon>Desulfurellales</taxon>
        <taxon>Hippeaceae</taxon>
        <taxon>Hippea</taxon>
    </lineage>
</organism>
<dbReference type="FunFam" id="3.40.1280.10:FF:000001">
    <property type="entry name" value="tRNA (guanine-N(1)-)-methyltransferase"/>
    <property type="match status" value="1"/>
</dbReference>
<keyword evidence="10 15" id="KW-0949">S-adenosyl-L-methionine</keyword>
<evidence type="ECO:0000313" key="19">
    <source>
        <dbReference type="EMBL" id="AEA34414.1"/>
    </source>
</evidence>
<keyword evidence="8 15" id="KW-0489">Methyltransferase</keyword>
<feature type="domain" description="tRNA methyltransferase TRMD/TRM10-type" evidence="18">
    <location>
        <begin position="1"/>
        <end position="216"/>
    </location>
</feature>
<evidence type="ECO:0000256" key="13">
    <source>
        <dbReference type="ARBA" id="ARBA00033392"/>
    </source>
</evidence>
<dbReference type="InterPro" id="IPR016009">
    <property type="entry name" value="tRNA_MeTrfase_TRMD/TRM10"/>
</dbReference>
<dbReference type="GO" id="GO:0002939">
    <property type="term" value="P:tRNA N1-guanine methylation"/>
    <property type="evidence" value="ECO:0007669"/>
    <property type="project" value="TreeGrafter"/>
</dbReference>
<reference evidence="19 20" key="1">
    <citation type="journal article" date="2011" name="Stand. Genomic Sci.">
        <title>Complete genome sequence of the thermophilic sulfur-reducer Hippea maritima type strain (MH(2)).</title>
        <authorList>
            <person name="Huntemann M."/>
            <person name="Lu M."/>
            <person name="Nolan M."/>
            <person name="Lapidus A."/>
            <person name="Lucas S."/>
            <person name="Hammon N."/>
            <person name="Deshpande S."/>
            <person name="Cheng J.F."/>
            <person name="Tapia R."/>
            <person name="Han C."/>
            <person name="Goodwin L."/>
            <person name="Pitluck S."/>
            <person name="Liolios K."/>
            <person name="Pagani I."/>
            <person name="Ivanova N."/>
            <person name="Ovchinikova G."/>
            <person name="Pati A."/>
            <person name="Chen A."/>
            <person name="Palaniappan K."/>
            <person name="Land M."/>
            <person name="Hauser L."/>
            <person name="Jeffries C.D."/>
            <person name="Detter J.C."/>
            <person name="Brambilla E.M."/>
            <person name="Rohde M."/>
            <person name="Spring S."/>
            <person name="Goker M."/>
            <person name="Woyke T."/>
            <person name="Bristow J."/>
            <person name="Eisen J.A."/>
            <person name="Markowitz V."/>
            <person name="Hugenholtz P."/>
            <person name="Kyrpides N.C."/>
            <person name="Klenk H.P."/>
            <person name="Mavromatis K."/>
        </authorList>
    </citation>
    <scope>NUCLEOTIDE SEQUENCE [LARGE SCALE GENOMIC DNA]</scope>
    <source>
        <strain evidence="20">ATCC 700847 / DSM 10411 / MH2</strain>
    </source>
</reference>
<dbReference type="EC" id="2.1.1.228" evidence="5 15"/>
<dbReference type="Gene3D" id="1.10.1270.20">
    <property type="entry name" value="tRNA(m1g37)methyltransferase, domain 2"/>
    <property type="match status" value="1"/>
</dbReference>
<dbReference type="eggNOG" id="COG0336">
    <property type="taxonomic scope" value="Bacteria"/>
</dbReference>
<comment type="similarity">
    <text evidence="3 15 17">Belongs to the RNA methyltransferase TrmD family.</text>
</comment>
<dbReference type="RefSeq" id="WP_013682443.1">
    <property type="nucleotide sequence ID" value="NC_015318.1"/>
</dbReference>
<comment type="function">
    <text evidence="1 15 17">Specifically methylates guanosine-37 in various tRNAs.</text>
</comment>
<evidence type="ECO:0000256" key="2">
    <source>
        <dbReference type="ARBA" id="ARBA00004496"/>
    </source>
</evidence>
<dbReference type="InParanoid" id="F2LY91"/>
<dbReference type="PANTHER" id="PTHR46417">
    <property type="entry name" value="TRNA (GUANINE-N(1)-)-METHYLTRANSFERASE"/>
    <property type="match status" value="1"/>
</dbReference>
<evidence type="ECO:0000256" key="16">
    <source>
        <dbReference type="PIRSR" id="PIRSR000386-1"/>
    </source>
</evidence>
<dbReference type="Proteomes" id="UP000008139">
    <property type="component" value="Chromosome"/>
</dbReference>
<dbReference type="InterPro" id="IPR029026">
    <property type="entry name" value="tRNA_m1G_MTases_N"/>
</dbReference>
<dbReference type="EMBL" id="CP002606">
    <property type="protein sequence ID" value="AEA34414.1"/>
    <property type="molecule type" value="Genomic_DNA"/>
</dbReference>
<evidence type="ECO:0000256" key="9">
    <source>
        <dbReference type="ARBA" id="ARBA00022679"/>
    </source>
</evidence>
<evidence type="ECO:0000256" key="17">
    <source>
        <dbReference type="RuleBase" id="RU003464"/>
    </source>
</evidence>
<dbReference type="HOGENOM" id="CLU_047363_0_1_7"/>
<dbReference type="GO" id="GO:0005829">
    <property type="term" value="C:cytosol"/>
    <property type="evidence" value="ECO:0007669"/>
    <property type="project" value="TreeGrafter"/>
</dbReference>
<dbReference type="STRING" id="760142.Hipma_1458"/>
<evidence type="ECO:0000256" key="3">
    <source>
        <dbReference type="ARBA" id="ARBA00007630"/>
    </source>
</evidence>
<dbReference type="GO" id="GO:0052906">
    <property type="term" value="F:tRNA (guanine(37)-N1)-methyltransferase activity"/>
    <property type="evidence" value="ECO:0007669"/>
    <property type="project" value="UniProtKB-UniRule"/>
</dbReference>